<feature type="domain" description="Glycoside hydrolase GH146 substrate-binding" evidence="3">
    <location>
        <begin position="653"/>
        <end position="754"/>
    </location>
</feature>
<dbReference type="Proteomes" id="UP001596011">
    <property type="component" value="Unassembled WGS sequence"/>
</dbReference>
<feature type="domain" description="Non-reducing end beta-L-arabinofuranosidase-like GH127 middle" evidence="4">
    <location>
        <begin position="423"/>
        <end position="513"/>
    </location>
</feature>
<feature type="domain" description="Non-reducing end beta-L-arabinofuranosidase-like GH127 catalytic" evidence="1">
    <location>
        <begin position="19"/>
        <end position="412"/>
    </location>
</feature>
<name>A0ABV9HJX2_9MICO</name>
<protein>
    <submittedName>
        <fullName evidence="5">Beta-L-arabinofuranosidase domain-containing protein</fullName>
    </submittedName>
</protein>
<keyword evidence="6" id="KW-1185">Reference proteome</keyword>
<dbReference type="InterPro" id="IPR032275">
    <property type="entry name" value="DUF4986"/>
</dbReference>
<evidence type="ECO:0000313" key="6">
    <source>
        <dbReference type="Proteomes" id="UP001596011"/>
    </source>
</evidence>
<comment type="caution">
    <text evidence="5">The sequence shown here is derived from an EMBL/GenBank/DDBJ whole genome shotgun (WGS) entry which is preliminary data.</text>
</comment>
<dbReference type="RefSeq" id="WP_377138360.1">
    <property type="nucleotide sequence ID" value="NZ_JBHSFI010000006.1"/>
</dbReference>
<dbReference type="EMBL" id="JBHSFI010000006">
    <property type="protein sequence ID" value="MFC4630518.1"/>
    <property type="molecule type" value="Genomic_DNA"/>
</dbReference>
<dbReference type="InterPro" id="IPR008928">
    <property type="entry name" value="6-hairpin_glycosidase_sf"/>
</dbReference>
<accession>A0ABV9HJX2</accession>
<dbReference type="InterPro" id="IPR046544">
    <property type="entry name" value="GH146_SB_dom"/>
</dbReference>
<reference evidence="6" key="1">
    <citation type="journal article" date="2019" name="Int. J. Syst. Evol. Microbiol.">
        <title>The Global Catalogue of Microorganisms (GCM) 10K type strain sequencing project: providing services to taxonomists for standard genome sequencing and annotation.</title>
        <authorList>
            <consortium name="The Broad Institute Genomics Platform"/>
            <consortium name="The Broad Institute Genome Sequencing Center for Infectious Disease"/>
            <person name="Wu L."/>
            <person name="Ma J."/>
        </authorList>
    </citation>
    <scope>NUCLEOTIDE SEQUENCE [LARGE SCALE GENOMIC DNA]</scope>
    <source>
        <strain evidence="6">CCUG 42722</strain>
    </source>
</reference>
<feature type="domain" description="DUF4986" evidence="2">
    <location>
        <begin position="544"/>
        <end position="627"/>
    </location>
</feature>
<evidence type="ECO:0000259" key="2">
    <source>
        <dbReference type="Pfam" id="PF16375"/>
    </source>
</evidence>
<proteinExistence type="predicted"/>
<dbReference type="SUPFAM" id="SSF48208">
    <property type="entry name" value="Six-hairpin glycosidases"/>
    <property type="match status" value="1"/>
</dbReference>
<sequence length="785" mass="84919">MSTSTERPATTGRTFPLGAVRLGPGPFAIAQQRALEAVLDLDLDRLLAPFLVAAGLDSRAEPYGDWESAGLDGHIGGHALSAHAKLWAVTGQDVLHDRMEHLLDGLERCQDAVGTGYVGGVPNGPALGEELAAGRIDADLFSLNGRWVPVYNLHKTLAGLIDAATHGRSERALAMALRWADWWLSVTKALTDEQVEQILTAEFGGLNEAFVELGVLTGREDLVAEGRRLAHRKLLDPLADGGDPLDGLHANTQIPKVVGYQRLANLAPADTTGTTPDGDPAAERFAAAADAFWSSVVEHRTLAIGGNSVREHFHPSSDFTEVMTDREGPETCNTHNMLELARLRLDRGHDGSAVELAERALFNHVVSSVHPERGGFVYFTPMRPAHYRVYSRPHLSMWCCVGSGLEGHTRYNELIYTHDGPDLRVELYTPSVLDWTEEGLRVELSTELPFRDEARIVVTSEAPRPRTLRLRVPSWAELVDLTVDDEPVVAAVVDGYAVIARTWSGTTAVTIRLAPRLVAEPLPDGSGWVAFRYGPVVLASRAGAGKLTGLIAGPDRMAHVAHGPMVPMRQSPVVVAEPPESAVAPGDKSMLTFELAVLRERSGELVPGVVLLEPFTGIHDERYSIYFAADTDPSHALDTLRTLDDADTAADVFDKVTAGEQQPEVDHGFAGERTRAGGADGVHWRSTTGWFEYRLRCPDAAALVRTRFVDRAASRRRILLNGLEVGPSRTLTAPADGEGLAEREYDLTDAVREAGAPGETVFRVEAVDGADSGDLLVVEVVLREG</sequence>
<evidence type="ECO:0000313" key="5">
    <source>
        <dbReference type="EMBL" id="MFC4630518.1"/>
    </source>
</evidence>
<evidence type="ECO:0000259" key="4">
    <source>
        <dbReference type="Pfam" id="PF20736"/>
    </source>
</evidence>
<gene>
    <name evidence="5" type="ORF">ACFO6V_19895</name>
</gene>
<dbReference type="InterPro" id="IPR049046">
    <property type="entry name" value="Beta-AFase-like_GH127_middle"/>
</dbReference>
<evidence type="ECO:0000259" key="1">
    <source>
        <dbReference type="Pfam" id="PF07944"/>
    </source>
</evidence>
<dbReference type="InterPro" id="IPR012878">
    <property type="entry name" value="Beta-AFase-like_GH127_cat"/>
</dbReference>
<dbReference type="Pfam" id="PF20620">
    <property type="entry name" value="DUF6805"/>
    <property type="match status" value="1"/>
</dbReference>
<evidence type="ECO:0000259" key="3">
    <source>
        <dbReference type="Pfam" id="PF20620"/>
    </source>
</evidence>
<dbReference type="Pfam" id="PF20736">
    <property type="entry name" value="Glyco_hydro127M"/>
    <property type="match status" value="1"/>
</dbReference>
<dbReference type="PANTHER" id="PTHR31151:SF0">
    <property type="entry name" value="PROLINE-TRNA LIGASE (DUF1680)"/>
    <property type="match status" value="1"/>
</dbReference>
<organism evidence="5 6">
    <name type="scientific">Promicromonospora alba</name>
    <dbReference type="NCBI Taxonomy" id="1616110"/>
    <lineage>
        <taxon>Bacteria</taxon>
        <taxon>Bacillati</taxon>
        <taxon>Actinomycetota</taxon>
        <taxon>Actinomycetes</taxon>
        <taxon>Micrococcales</taxon>
        <taxon>Promicromonosporaceae</taxon>
        <taxon>Promicromonospora</taxon>
    </lineage>
</organism>
<dbReference type="PANTHER" id="PTHR31151">
    <property type="entry name" value="PROLINE-TRNA LIGASE (DUF1680)"/>
    <property type="match status" value="1"/>
</dbReference>
<dbReference type="Pfam" id="PF16375">
    <property type="entry name" value="DUF4986"/>
    <property type="match status" value="1"/>
</dbReference>
<dbReference type="Pfam" id="PF07944">
    <property type="entry name" value="Beta-AFase-like_GH127_cat"/>
    <property type="match status" value="1"/>
</dbReference>